<proteinExistence type="predicted"/>
<dbReference type="AlphaFoldDB" id="A0A7W0HLY8"/>
<dbReference type="Proteomes" id="UP000525298">
    <property type="component" value="Unassembled WGS sequence"/>
</dbReference>
<sequence>MEQIKELFSRPIDRKIEEVIKVDQADQATVKNELEEYVATDSILDHYRTVYDEIIQVSKSPREGIGMWVSGFFGSGKSSFAKIIGYTVANIPVLDKSASEIFKENVKDSKISGCLDIINRTLPTDAVIFDVSMDRGVRTAGERITEIMYKALLRRLDYAEDFDLAKLEITLEGDGLLEQFTQKFEEIHGKPWKQRRKLALAINEASRVLHKMDPETYSTPDSYAHSIGAGRADINPNELAKAAFDLTERRLPGKSLIFVIDEVGQYVSRSVDKMLDLQAVIQSFGVEGTNRVSQKRAPAPFWIVVTSQEKLNEIVDSLDSKKIELARLQERFRIPIDLKQNDIPKITGERVLSKTKEAREKLSEIFDANEGRLNTFCRLERTSRATKIEKEEFINLYPYLPYQIDLCIDIVAGLRLKRGAHRHIGGSNRTIIKQAQEMMINPHTQMAKSNLGDLVTLDKVYELLYLGNLLSTETTREIDRITKDFSDHPKALKVVKAIALLETVKDLPRSVQNIAVVLHPRVDAESIKKEVEEAINMLETNQIIRDSDEGYKLLTVQEKNWDIKRNEMAPKPADRNRLIREIVKEIFTDPKIKTYRYKNLKNFRLKLSVENVPVESEGQIQLNMLIAEDTTDLTSRCEEARSESISKQNEIFWVAPFNDEMDRLLLETFRSREMISSYERLAAQGKLTAEESTCLSEEKVRRDRYHRQLRNKITESIQGGTGFFRGVQKDASGLGTDLPAIFQKYLDTVVPDLYPKLEMGIRQLSGNEADKFLSAANLNNLPPVFYDGDNGLFLVAKQGGKYIPNLSADICKEILTYLVREHKYGNKVTGKMLESHFQGIGYGWDREVIQLVLAVLLRGGAVEVTHQGRKYRHHNDPACKVPFTKVQTFRAASFAPREAIDLKTLTKAADNYEEITGKEVDIEEGAIAEAFKNLAYKDRETIIQLVATMKANNFPGTDYLEEHRQTINSVLEMPNDDCVRTLAGEGKSYMEARQRSAKLNKTLTEQNIAILKKARKAYLSLLPVLKKFDDTEELQTKAQELIDCLEDETFYEHIEAIRQATKYITDKYNALYQDKHEERAKIYSERIDSAKGLPEAANLNESELETTLEPLKTRSCDSLSLSEDGVCNTCNASLEQIETDISIADAIHDQVVKKLKEMTADPEEKIERVHVSQIFSGTVESEEDVETVVSEIRNYLLKLLASGARVILE</sequence>
<dbReference type="NCBIfam" id="NF033441">
    <property type="entry name" value="BREX_BrxC"/>
    <property type="match status" value="1"/>
</dbReference>
<keyword evidence="2" id="KW-1185">Reference proteome</keyword>
<reference evidence="1 2" key="1">
    <citation type="submission" date="2020-07" db="EMBL/GenBank/DDBJ databases">
        <title>Genomic Encyclopedia of Type Strains, Phase IV (KMG-IV): sequencing the most valuable type-strain genomes for metagenomic binning, comparative biology and taxonomic classification.</title>
        <authorList>
            <person name="Goeker M."/>
        </authorList>
    </citation>
    <scope>NUCLEOTIDE SEQUENCE [LARGE SCALE GENOMIC DNA]</scope>
    <source>
        <strain evidence="1 2">DSM 17721</strain>
    </source>
</reference>
<dbReference type="EMBL" id="JACDUS010000013">
    <property type="protein sequence ID" value="MBA2882814.1"/>
    <property type="molecule type" value="Genomic_DNA"/>
</dbReference>
<dbReference type="RefSeq" id="WP_181552438.1">
    <property type="nucleotide sequence ID" value="NZ_JACDUS010000013.1"/>
</dbReference>
<evidence type="ECO:0000313" key="2">
    <source>
        <dbReference type="Proteomes" id="UP000525298"/>
    </source>
</evidence>
<evidence type="ECO:0008006" key="3">
    <source>
        <dbReference type="Google" id="ProtNLM"/>
    </source>
</evidence>
<dbReference type="InterPro" id="IPR047679">
    <property type="entry name" value="BREX_BrxC"/>
</dbReference>
<evidence type="ECO:0000313" key="1">
    <source>
        <dbReference type="EMBL" id="MBA2882814.1"/>
    </source>
</evidence>
<name>A0A7W0HLY8_9BACT</name>
<gene>
    <name evidence="1" type="ORF">HNR65_003169</name>
</gene>
<protein>
    <recommendedName>
        <fullName evidence="3">BREX system P-loop protein BrxC</fullName>
    </recommendedName>
</protein>
<accession>A0A7W0HLY8</accession>
<organism evidence="1 2">
    <name type="scientific">Desulfosalsimonas propionicica</name>
    <dbReference type="NCBI Taxonomy" id="332175"/>
    <lineage>
        <taxon>Bacteria</taxon>
        <taxon>Pseudomonadati</taxon>
        <taxon>Thermodesulfobacteriota</taxon>
        <taxon>Desulfobacteria</taxon>
        <taxon>Desulfobacterales</taxon>
        <taxon>Desulfosalsimonadaceae</taxon>
        <taxon>Desulfosalsimonas</taxon>
    </lineage>
</organism>
<comment type="caution">
    <text evidence="1">The sequence shown here is derived from an EMBL/GenBank/DDBJ whole genome shotgun (WGS) entry which is preliminary data.</text>
</comment>